<proteinExistence type="predicted"/>
<name>A0A316KYH1_9FLAO</name>
<evidence type="ECO:0000256" key="2">
    <source>
        <dbReference type="SAM" id="SignalP"/>
    </source>
</evidence>
<keyword evidence="4" id="KW-1185">Reference proteome</keyword>
<reference evidence="3 4" key="1">
    <citation type="submission" date="2018-05" db="EMBL/GenBank/DDBJ databases">
        <title>Complete genome sequence of Flagellimonas aquimarina ECD12 isolated from seaweed Ecklonia cava.</title>
        <authorList>
            <person name="Choi S."/>
            <person name="Seong C."/>
        </authorList>
    </citation>
    <scope>NUCLEOTIDE SEQUENCE [LARGE SCALE GENOMIC DNA]</scope>
    <source>
        <strain evidence="3 4">ECD12</strain>
    </source>
</reference>
<evidence type="ECO:0000313" key="3">
    <source>
        <dbReference type="EMBL" id="PWL38656.1"/>
    </source>
</evidence>
<sequence length="496" mass="56702">MLKSVVCIIMLLMAASIWSQERTLPPDVRQHNLTQFNSNLLNASYGTDWNNPNSFSIWTRWQWQTVDGDPTSIFANYTHQLNQKSVLGIGFLQHNTGIFVDVGANINYAYNFVFEDNIKLIVGANLFGFQEKLADDRFVPDPDIDLPQLEGTNAFIVLFSPGIRLQVNQFNLGLAVENALDYNFSDNAGRGGDLRILTGTLSNDFPVNVFSNESNSFVRPIVYVRAIPDHDTQFGINGLFSTSKFWVQGGYNSFYGVSGGLGATFAKQLSIGGLLEFGTDSPLSDEDPTFELIASYHFGKTDNRKKVVGFDVEKEDALALERIRAEEEEQQRKKAEEIALTERKRVEQEQIEKTKREEELLIRQQFIRDSITKVQLAALKLKEEQKKLDSIAKLQKEQNVEVRPNEKYEEVANAEGLEPGFYLIANVFGTKKYFDNFMIALRKKGLNPKSFYRSLNKYNYVYLDRYNSMNEARKARDSKFFGKYPDKTWIFRVRGK</sequence>
<dbReference type="EMBL" id="QGEG01000002">
    <property type="protein sequence ID" value="PWL38656.1"/>
    <property type="molecule type" value="Genomic_DNA"/>
</dbReference>
<feature type="coiled-coil region" evidence="1">
    <location>
        <begin position="318"/>
        <end position="364"/>
    </location>
</feature>
<dbReference type="NCBIfam" id="TIGR03519">
    <property type="entry name" value="T9SS_PorP_fam"/>
    <property type="match status" value="1"/>
</dbReference>
<organism evidence="3 4">
    <name type="scientific">Flagellimonas aquimarina</name>
    <dbReference type="NCBI Taxonomy" id="2201895"/>
    <lineage>
        <taxon>Bacteria</taxon>
        <taxon>Pseudomonadati</taxon>
        <taxon>Bacteroidota</taxon>
        <taxon>Flavobacteriia</taxon>
        <taxon>Flavobacteriales</taxon>
        <taxon>Flavobacteriaceae</taxon>
        <taxon>Flagellimonas</taxon>
    </lineage>
</organism>
<evidence type="ECO:0000256" key="1">
    <source>
        <dbReference type="SAM" id="Coils"/>
    </source>
</evidence>
<evidence type="ECO:0008006" key="5">
    <source>
        <dbReference type="Google" id="ProtNLM"/>
    </source>
</evidence>
<feature type="chain" id="PRO_5016443670" description="Type IX secretion system membrane protein PorP/SprF" evidence="2">
    <location>
        <begin position="20"/>
        <end position="496"/>
    </location>
</feature>
<protein>
    <recommendedName>
        <fullName evidence="5">Type IX secretion system membrane protein PorP/SprF</fullName>
    </recommendedName>
</protein>
<dbReference type="OrthoDB" id="1393025at2"/>
<gene>
    <name evidence="3" type="ORF">DKG77_10400</name>
</gene>
<accession>A0A316KYH1</accession>
<dbReference type="AlphaFoldDB" id="A0A316KYH1"/>
<feature type="signal peptide" evidence="2">
    <location>
        <begin position="1"/>
        <end position="19"/>
    </location>
</feature>
<comment type="caution">
    <text evidence="3">The sequence shown here is derived from an EMBL/GenBank/DDBJ whole genome shotgun (WGS) entry which is preliminary data.</text>
</comment>
<keyword evidence="2" id="KW-0732">Signal</keyword>
<dbReference type="InterPro" id="IPR019861">
    <property type="entry name" value="PorP/SprF_Bacteroidetes"/>
</dbReference>
<keyword evidence="1" id="KW-0175">Coiled coil</keyword>
<dbReference type="Pfam" id="PF11751">
    <property type="entry name" value="PorP_SprF"/>
    <property type="match status" value="1"/>
</dbReference>
<evidence type="ECO:0000313" key="4">
    <source>
        <dbReference type="Proteomes" id="UP000245762"/>
    </source>
</evidence>
<dbReference type="Proteomes" id="UP000245762">
    <property type="component" value="Unassembled WGS sequence"/>
</dbReference>